<evidence type="ECO:0000256" key="10">
    <source>
        <dbReference type="SAM" id="SignalP"/>
    </source>
</evidence>
<keyword evidence="3 8" id="KW-1134">Transmembrane beta strand</keyword>
<organism evidence="13 14">
    <name type="scientific">Novosphingobium piscinae</name>
    <dbReference type="NCBI Taxonomy" id="1507448"/>
    <lineage>
        <taxon>Bacteria</taxon>
        <taxon>Pseudomonadati</taxon>
        <taxon>Pseudomonadota</taxon>
        <taxon>Alphaproteobacteria</taxon>
        <taxon>Sphingomonadales</taxon>
        <taxon>Sphingomonadaceae</taxon>
        <taxon>Novosphingobium</taxon>
    </lineage>
</organism>
<evidence type="ECO:0000313" key="13">
    <source>
        <dbReference type="EMBL" id="MBC2668864.1"/>
    </source>
</evidence>
<evidence type="ECO:0000256" key="6">
    <source>
        <dbReference type="ARBA" id="ARBA00023136"/>
    </source>
</evidence>
<feature type="domain" description="TonB-dependent receptor plug" evidence="12">
    <location>
        <begin position="43"/>
        <end position="164"/>
    </location>
</feature>
<keyword evidence="14" id="KW-1185">Reference proteome</keyword>
<dbReference type="PROSITE" id="PS52016">
    <property type="entry name" value="TONB_DEPENDENT_REC_3"/>
    <property type="match status" value="1"/>
</dbReference>
<dbReference type="Pfam" id="PF00593">
    <property type="entry name" value="TonB_dep_Rec_b-barrel"/>
    <property type="match status" value="1"/>
</dbReference>
<proteinExistence type="inferred from homology"/>
<dbReference type="AlphaFoldDB" id="A0A7X1KPM1"/>
<dbReference type="Pfam" id="PF07715">
    <property type="entry name" value="Plug"/>
    <property type="match status" value="1"/>
</dbReference>
<evidence type="ECO:0000256" key="5">
    <source>
        <dbReference type="ARBA" id="ARBA00023077"/>
    </source>
</evidence>
<feature type="signal peptide" evidence="10">
    <location>
        <begin position="1"/>
        <end position="21"/>
    </location>
</feature>
<keyword evidence="7 8" id="KW-0998">Cell outer membrane</keyword>
<evidence type="ECO:0000256" key="3">
    <source>
        <dbReference type="ARBA" id="ARBA00022452"/>
    </source>
</evidence>
<keyword evidence="5 9" id="KW-0798">TonB box</keyword>
<dbReference type="InterPro" id="IPR000531">
    <property type="entry name" value="Beta-barrel_TonB"/>
</dbReference>
<keyword evidence="10" id="KW-0732">Signal</keyword>
<accession>A0A7X1KPM1</accession>
<comment type="caution">
    <text evidence="13">The sequence shown here is derived from an EMBL/GenBank/DDBJ whole genome shotgun (WGS) entry which is preliminary data.</text>
</comment>
<keyword evidence="4 8" id="KW-0812">Transmembrane</keyword>
<evidence type="ECO:0000259" key="12">
    <source>
        <dbReference type="Pfam" id="PF07715"/>
    </source>
</evidence>
<evidence type="ECO:0000256" key="4">
    <source>
        <dbReference type="ARBA" id="ARBA00022692"/>
    </source>
</evidence>
<dbReference type="PANTHER" id="PTHR47234:SF3">
    <property type="entry name" value="SECRETIN_TONB SHORT N-TERMINAL DOMAIN-CONTAINING PROTEIN"/>
    <property type="match status" value="1"/>
</dbReference>
<evidence type="ECO:0000256" key="2">
    <source>
        <dbReference type="ARBA" id="ARBA00022448"/>
    </source>
</evidence>
<sequence length="830" mass="88237">MKATLLCSTALLLSISATARAEDAAEPATDIIVTGTRQIGMKAEDSPAPVQVIGAQALQSVGQQDLTQVLAQSLPSLNFQAFGGDTANLTLTAALRGLSPNDTLVLVNGKRRHGTANLAVLGGSPYSGAATTDFSFIPTASISRIEVLQDSAAAQYGSDAIAGVVNVITKNADHGGLITVTGGSNYQNGGETAAAAANFGFGLGDRGFVNVTGEYRFSDYTQHGQYDRRFFTPTGQLLPSLNAVQVAGLRANPRFPNVNNINGNARFSLYNVAFNAGYDLTDDLQLYAFGSYGNRNAKAFQNYRAPDRVSGRTSTGTVVYPLPLGFNPQENIREEDFSLTAGLKGTAGEWNYDLSLTYGRDAVALFTIDSANPVLFSMLQSASATPLTGLQRNFYDGQLTNSEWVGNIDVSRDFEVGFAKPLTLALGGEFRKGTYQIAQGEYASYIFGGAQAYPGFAPSDAGKFGRKSYAGYIDIAADPVDSLHLDVAGRYEHYSDFGSAWSGKFTARYDFSDAFALRGTVSNGFRAPSLAESYYSSVNVGPGSTFGQLPPNSSAAQLLGFAQLRPEKSTNVSVGLVLKPLPGLQVTIDAYQIKLKNRIVPSGDIYGTLGTSTVSQAVVNALISRGVSLADATSYAGINIFTNGVDTRTRGVEATANYTSDFGDMGRVDWSLGLNYNKTDITRVSSLPAAVFNAAFGQTDLLSVNAKDALSTATPRVKSIANALWSLGSFSLNLRGTVYGSTRQRQLGDQVYQTAIGTTFIADLNVGYKLTPLIRFDVGANNLFDKQAPTLPLRADGTRPITGNVFNAPLSYTPWGINGGYYYARATINF</sequence>
<reference evidence="13 14" key="1">
    <citation type="submission" date="2020-08" db="EMBL/GenBank/DDBJ databases">
        <title>The genome sequence of type strain Novosphingobium piscinae KCTC 42194.</title>
        <authorList>
            <person name="Liu Y."/>
        </authorList>
    </citation>
    <scope>NUCLEOTIDE SEQUENCE [LARGE SCALE GENOMIC DNA]</scope>
    <source>
        <strain evidence="13 14">KCTC 42194</strain>
    </source>
</reference>
<dbReference type="CDD" id="cd01347">
    <property type="entry name" value="ligand_gated_channel"/>
    <property type="match status" value="1"/>
</dbReference>
<keyword evidence="2 8" id="KW-0813">Transport</keyword>
<evidence type="ECO:0000313" key="14">
    <source>
        <dbReference type="Proteomes" id="UP000551327"/>
    </source>
</evidence>
<comment type="similarity">
    <text evidence="8 9">Belongs to the TonB-dependent receptor family.</text>
</comment>
<dbReference type="InterPro" id="IPR037066">
    <property type="entry name" value="Plug_dom_sf"/>
</dbReference>
<feature type="chain" id="PRO_5030804717" evidence="10">
    <location>
        <begin position="22"/>
        <end position="830"/>
    </location>
</feature>
<dbReference type="Proteomes" id="UP000551327">
    <property type="component" value="Unassembled WGS sequence"/>
</dbReference>
<evidence type="ECO:0000256" key="7">
    <source>
        <dbReference type="ARBA" id="ARBA00023237"/>
    </source>
</evidence>
<name>A0A7X1KPM1_9SPHN</name>
<dbReference type="InterPro" id="IPR039426">
    <property type="entry name" value="TonB-dep_rcpt-like"/>
</dbReference>
<dbReference type="EMBL" id="JACLAX010000005">
    <property type="protein sequence ID" value="MBC2668864.1"/>
    <property type="molecule type" value="Genomic_DNA"/>
</dbReference>
<evidence type="ECO:0000256" key="8">
    <source>
        <dbReference type="PROSITE-ProRule" id="PRU01360"/>
    </source>
</evidence>
<dbReference type="Gene3D" id="2.40.170.20">
    <property type="entry name" value="TonB-dependent receptor, beta-barrel domain"/>
    <property type="match status" value="1"/>
</dbReference>
<dbReference type="InterPro" id="IPR012910">
    <property type="entry name" value="Plug_dom"/>
</dbReference>
<dbReference type="Gene3D" id="2.170.130.10">
    <property type="entry name" value="TonB-dependent receptor, plug domain"/>
    <property type="match status" value="1"/>
</dbReference>
<evidence type="ECO:0000259" key="11">
    <source>
        <dbReference type="Pfam" id="PF00593"/>
    </source>
</evidence>
<evidence type="ECO:0000256" key="9">
    <source>
        <dbReference type="RuleBase" id="RU003357"/>
    </source>
</evidence>
<comment type="subcellular location">
    <subcellularLocation>
        <location evidence="1 8">Cell outer membrane</location>
        <topology evidence="1 8">Multi-pass membrane protein</topology>
    </subcellularLocation>
</comment>
<feature type="domain" description="TonB-dependent receptor-like beta-barrel" evidence="11">
    <location>
        <begin position="294"/>
        <end position="783"/>
    </location>
</feature>
<protein>
    <submittedName>
        <fullName evidence="13">TonB-dependent receptor</fullName>
    </submittedName>
</protein>
<dbReference type="PANTHER" id="PTHR47234">
    <property type="match status" value="1"/>
</dbReference>
<gene>
    <name evidence="13" type="ORF">H7F53_06895</name>
</gene>
<dbReference type="SUPFAM" id="SSF56935">
    <property type="entry name" value="Porins"/>
    <property type="match status" value="1"/>
</dbReference>
<dbReference type="InterPro" id="IPR036942">
    <property type="entry name" value="Beta-barrel_TonB_sf"/>
</dbReference>
<evidence type="ECO:0000256" key="1">
    <source>
        <dbReference type="ARBA" id="ARBA00004571"/>
    </source>
</evidence>
<dbReference type="RefSeq" id="WP_185678755.1">
    <property type="nucleotide sequence ID" value="NZ_JACLAX010000005.1"/>
</dbReference>
<dbReference type="GO" id="GO:0009279">
    <property type="term" value="C:cell outer membrane"/>
    <property type="evidence" value="ECO:0007669"/>
    <property type="project" value="UniProtKB-SubCell"/>
</dbReference>
<keyword evidence="13" id="KW-0675">Receptor</keyword>
<keyword evidence="6 8" id="KW-0472">Membrane</keyword>